<dbReference type="InterPro" id="IPR013083">
    <property type="entry name" value="Znf_RING/FYVE/PHD"/>
</dbReference>
<evidence type="ECO:0000256" key="4">
    <source>
        <dbReference type="PROSITE-ProRule" id="PRU00175"/>
    </source>
</evidence>
<sequence length="299" mass="33998">MSGNCPICLSALKEPVSIPCGHVYCTKCLADHVNSSNDSEEVTATCPTCRSEFYIVTPELTYLPKKFHQYVLPAVRRIYIDTSVILSLDKKLTKAEARFEKLKKNEEILMQRCEKHIIAANALALREQEALMEVDRLKNQINTLTKRTQNINEDYDWLISAVDQAQADSFMWKSKYNKLKQKMHDLESQQPNGVRQEVPDKSVMVSKRKSKNPPKSAPSHDDQSTYEQVQTSLATTDSSMTVDTPVVTRERKVRPIPRKSPRAISTQCQPNEIERAKRQRVATIRMRSGSPSPPDGYLS</sequence>
<proteinExistence type="predicted"/>
<organism evidence="8 9">
    <name type="scientific">Amanita thiersii Skay4041</name>
    <dbReference type="NCBI Taxonomy" id="703135"/>
    <lineage>
        <taxon>Eukaryota</taxon>
        <taxon>Fungi</taxon>
        <taxon>Dikarya</taxon>
        <taxon>Basidiomycota</taxon>
        <taxon>Agaricomycotina</taxon>
        <taxon>Agaricomycetes</taxon>
        <taxon>Agaricomycetidae</taxon>
        <taxon>Agaricales</taxon>
        <taxon>Pluteineae</taxon>
        <taxon>Amanitaceae</taxon>
        <taxon>Amanita</taxon>
    </lineage>
</organism>
<feature type="compositionally biased region" description="Polar residues" evidence="6">
    <location>
        <begin position="225"/>
        <end position="242"/>
    </location>
</feature>
<dbReference type="EMBL" id="KZ302007">
    <property type="protein sequence ID" value="PFH50288.1"/>
    <property type="molecule type" value="Genomic_DNA"/>
</dbReference>
<dbReference type="InterPro" id="IPR017907">
    <property type="entry name" value="Znf_RING_CS"/>
</dbReference>
<evidence type="ECO:0000259" key="7">
    <source>
        <dbReference type="PROSITE" id="PS50089"/>
    </source>
</evidence>
<accession>A0A2A9NJN6</accession>
<dbReference type="GO" id="GO:0008270">
    <property type="term" value="F:zinc ion binding"/>
    <property type="evidence" value="ECO:0007669"/>
    <property type="project" value="UniProtKB-KW"/>
</dbReference>
<feature type="domain" description="RING-type" evidence="7">
    <location>
        <begin position="5"/>
        <end position="50"/>
    </location>
</feature>
<evidence type="ECO:0000313" key="9">
    <source>
        <dbReference type="Proteomes" id="UP000242287"/>
    </source>
</evidence>
<reference evidence="8 9" key="1">
    <citation type="submission" date="2014-02" db="EMBL/GenBank/DDBJ databases">
        <title>Transposable element dynamics among asymbiotic and ectomycorrhizal Amanita fungi.</title>
        <authorList>
            <consortium name="DOE Joint Genome Institute"/>
            <person name="Hess J."/>
            <person name="Skrede I."/>
            <person name="Wolfe B."/>
            <person name="LaButti K."/>
            <person name="Ohm R.A."/>
            <person name="Grigoriev I.V."/>
            <person name="Pringle A."/>
        </authorList>
    </citation>
    <scope>NUCLEOTIDE SEQUENCE [LARGE SCALE GENOMIC DNA]</scope>
    <source>
        <strain evidence="8 9">SKay4041</strain>
    </source>
</reference>
<keyword evidence="5" id="KW-0175">Coiled coil</keyword>
<evidence type="ECO:0000256" key="3">
    <source>
        <dbReference type="ARBA" id="ARBA00022833"/>
    </source>
</evidence>
<gene>
    <name evidence="8" type="ORF">AMATHDRAFT_61336</name>
</gene>
<dbReference type="Proteomes" id="UP000242287">
    <property type="component" value="Unassembled WGS sequence"/>
</dbReference>
<evidence type="ECO:0000256" key="2">
    <source>
        <dbReference type="ARBA" id="ARBA00022771"/>
    </source>
</evidence>
<keyword evidence="1" id="KW-0479">Metal-binding</keyword>
<dbReference type="OrthoDB" id="6270329at2759"/>
<dbReference type="SUPFAM" id="SSF57850">
    <property type="entry name" value="RING/U-box"/>
    <property type="match status" value="1"/>
</dbReference>
<dbReference type="STRING" id="703135.A0A2A9NJN6"/>
<name>A0A2A9NJN6_9AGAR</name>
<dbReference type="SMART" id="SM00184">
    <property type="entry name" value="RING"/>
    <property type="match status" value="1"/>
</dbReference>
<dbReference type="PROSITE" id="PS50089">
    <property type="entry name" value="ZF_RING_2"/>
    <property type="match status" value="1"/>
</dbReference>
<feature type="compositionally biased region" description="Basic residues" evidence="6">
    <location>
        <begin position="251"/>
        <end position="261"/>
    </location>
</feature>
<evidence type="ECO:0000256" key="6">
    <source>
        <dbReference type="SAM" id="MobiDB-lite"/>
    </source>
</evidence>
<evidence type="ECO:0000313" key="8">
    <source>
        <dbReference type="EMBL" id="PFH50288.1"/>
    </source>
</evidence>
<dbReference type="Pfam" id="PF13445">
    <property type="entry name" value="zf-RING_UBOX"/>
    <property type="match status" value="1"/>
</dbReference>
<evidence type="ECO:0000256" key="5">
    <source>
        <dbReference type="SAM" id="Coils"/>
    </source>
</evidence>
<evidence type="ECO:0000256" key="1">
    <source>
        <dbReference type="ARBA" id="ARBA00022723"/>
    </source>
</evidence>
<protein>
    <recommendedName>
        <fullName evidence="7">RING-type domain-containing protein</fullName>
    </recommendedName>
</protein>
<keyword evidence="3" id="KW-0862">Zinc</keyword>
<dbReference type="PROSITE" id="PS00518">
    <property type="entry name" value="ZF_RING_1"/>
    <property type="match status" value="1"/>
</dbReference>
<keyword evidence="2 4" id="KW-0863">Zinc-finger</keyword>
<dbReference type="AlphaFoldDB" id="A0A2A9NJN6"/>
<feature type="region of interest" description="Disordered" evidence="6">
    <location>
        <begin position="186"/>
        <end position="299"/>
    </location>
</feature>
<dbReference type="Gene3D" id="3.30.40.10">
    <property type="entry name" value="Zinc/RING finger domain, C3HC4 (zinc finger)"/>
    <property type="match status" value="1"/>
</dbReference>
<feature type="coiled-coil region" evidence="5">
    <location>
        <begin position="85"/>
        <end position="154"/>
    </location>
</feature>
<dbReference type="InterPro" id="IPR001841">
    <property type="entry name" value="Znf_RING"/>
</dbReference>
<keyword evidence="9" id="KW-1185">Reference proteome</keyword>
<dbReference type="InterPro" id="IPR027370">
    <property type="entry name" value="Znf-RING_euk"/>
</dbReference>